<feature type="transmembrane region" description="Helical" evidence="1">
    <location>
        <begin position="196"/>
        <end position="217"/>
    </location>
</feature>
<evidence type="ECO:0000313" key="4">
    <source>
        <dbReference type="Proteomes" id="UP000427071"/>
    </source>
</evidence>
<feature type="transmembrane region" description="Helical" evidence="1">
    <location>
        <begin position="139"/>
        <end position="159"/>
    </location>
</feature>
<evidence type="ECO:0000259" key="2">
    <source>
        <dbReference type="Pfam" id="PF13490"/>
    </source>
</evidence>
<dbReference type="Pfam" id="PF13490">
    <property type="entry name" value="zf-HC2"/>
    <property type="match status" value="1"/>
</dbReference>
<feature type="transmembrane region" description="Helical" evidence="1">
    <location>
        <begin position="166"/>
        <end position="184"/>
    </location>
</feature>
<keyword evidence="4" id="KW-1185">Reference proteome</keyword>
<accession>A0A6B8VBJ1</accession>
<name>A0A6B8VBJ1_9CORY</name>
<dbReference type="Proteomes" id="UP000427071">
    <property type="component" value="Chromosome"/>
</dbReference>
<reference evidence="4" key="1">
    <citation type="submission" date="2019-11" db="EMBL/GenBank/DDBJ databases">
        <title>Complete genome sequence of Corynebacterium kalinowskii 1959, a novel Corynebacterium species isolated from soil of a small paddock in Vilsendorf, Germany.</title>
        <authorList>
            <person name="Schaffert L."/>
            <person name="Ruwe M."/>
            <person name="Milse J."/>
            <person name="Hanuschka K."/>
            <person name="Ortseifen V."/>
            <person name="Droste J."/>
            <person name="Brandt D."/>
            <person name="Schlueter L."/>
            <person name="Kutter Y."/>
            <person name="Vinke S."/>
            <person name="Viehoefer P."/>
            <person name="Jacob L."/>
            <person name="Luebke N.-C."/>
            <person name="Schulte-Berndt E."/>
            <person name="Hain C."/>
            <person name="Linder M."/>
            <person name="Schmidt P."/>
            <person name="Wollenschlaeger L."/>
            <person name="Luttermann T."/>
            <person name="Thieme E."/>
            <person name="Hassa J."/>
            <person name="Haak M."/>
            <person name="Wittchen M."/>
            <person name="Mentz A."/>
            <person name="Persicke M."/>
            <person name="Busche T."/>
            <person name="Ruckert C."/>
        </authorList>
    </citation>
    <scope>NUCLEOTIDE SEQUENCE [LARGE SCALE GENOMIC DNA]</scope>
    <source>
        <strain evidence="4">1959</strain>
    </source>
</reference>
<keyword evidence="1" id="KW-0812">Transmembrane</keyword>
<proteinExistence type="predicted"/>
<feature type="domain" description="Putative zinc-finger" evidence="2">
    <location>
        <begin position="4"/>
        <end position="38"/>
    </location>
</feature>
<feature type="transmembrane region" description="Helical" evidence="1">
    <location>
        <begin position="95"/>
        <end position="119"/>
    </location>
</feature>
<evidence type="ECO:0000313" key="3">
    <source>
        <dbReference type="EMBL" id="QGU02522.1"/>
    </source>
</evidence>
<dbReference type="AlphaFoldDB" id="A0A6B8VBJ1"/>
<organism evidence="3 4">
    <name type="scientific">Corynebacterium kalinowskii</name>
    <dbReference type="NCBI Taxonomy" id="2675216"/>
    <lineage>
        <taxon>Bacteria</taxon>
        <taxon>Bacillati</taxon>
        <taxon>Actinomycetota</taxon>
        <taxon>Actinomycetes</taxon>
        <taxon>Mycobacteriales</taxon>
        <taxon>Corynebacteriaceae</taxon>
        <taxon>Corynebacterium</taxon>
    </lineage>
</organism>
<protein>
    <recommendedName>
        <fullName evidence="2">Putative zinc-finger domain-containing protein</fullName>
    </recommendedName>
</protein>
<dbReference type="InterPro" id="IPR027383">
    <property type="entry name" value="Znf_put"/>
</dbReference>
<gene>
    <name evidence="3" type="ORF">CKALI_08310</name>
</gene>
<keyword evidence="1" id="KW-1133">Transmembrane helix</keyword>
<dbReference type="KEGG" id="ckw:CKALI_08310"/>
<evidence type="ECO:0000256" key="1">
    <source>
        <dbReference type="SAM" id="Phobius"/>
    </source>
</evidence>
<dbReference type="EMBL" id="CP046452">
    <property type="protein sequence ID" value="QGU02522.1"/>
    <property type="molecule type" value="Genomic_DNA"/>
</dbReference>
<sequence length="237" mass="24698">MISCAQVQAALSARLDGEPSGVDDDIVDAHLSGCSDCQEFFERATALSRMLTFQDTATMDQLEAPDLSAEILAGVEPVRRRQAARIALSGVAVRVLLAVLGVTYVAWAVALLTGVVALATGGLPSGTLLSSDDPVLAGLLFDAAAFRIALAFGLFFAAWRPNSAAGLFPVFGALLMFSLGFAVRDMVLGFASASDIFGIGLMLVTAVVVLSAWITTLQQGTVDRLVRSVTAAPQGDF</sequence>
<dbReference type="RefSeq" id="WP_156192845.1">
    <property type="nucleotide sequence ID" value="NZ_CP046452.1"/>
</dbReference>
<keyword evidence="1" id="KW-0472">Membrane</keyword>